<reference evidence="1" key="1">
    <citation type="submission" date="2023-08" db="EMBL/GenBank/DDBJ databases">
        <authorList>
            <person name="Alioto T."/>
            <person name="Alioto T."/>
            <person name="Gomez Garrido J."/>
        </authorList>
    </citation>
    <scope>NUCLEOTIDE SEQUENCE</scope>
</reference>
<accession>A0AA36BV56</accession>
<keyword evidence="2" id="KW-1185">Reference proteome</keyword>
<dbReference type="AlphaFoldDB" id="A0AA36BV56"/>
<proteinExistence type="predicted"/>
<dbReference type="Proteomes" id="UP001162480">
    <property type="component" value="Chromosome 24"/>
</dbReference>
<organism evidence="1 2">
    <name type="scientific">Octopus vulgaris</name>
    <name type="common">Common octopus</name>
    <dbReference type="NCBI Taxonomy" id="6645"/>
    <lineage>
        <taxon>Eukaryota</taxon>
        <taxon>Metazoa</taxon>
        <taxon>Spiralia</taxon>
        <taxon>Lophotrochozoa</taxon>
        <taxon>Mollusca</taxon>
        <taxon>Cephalopoda</taxon>
        <taxon>Coleoidea</taxon>
        <taxon>Octopodiformes</taxon>
        <taxon>Octopoda</taxon>
        <taxon>Incirrata</taxon>
        <taxon>Octopodidae</taxon>
        <taxon>Octopus</taxon>
    </lineage>
</organism>
<evidence type="ECO:0000313" key="2">
    <source>
        <dbReference type="Proteomes" id="UP001162480"/>
    </source>
</evidence>
<evidence type="ECO:0000313" key="1">
    <source>
        <dbReference type="EMBL" id="CAI9740367.1"/>
    </source>
</evidence>
<gene>
    <name evidence="1" type="ORF">OCTVUL_1B027493</name>
</gene>
<protein>
    <submittedName>
        <fullName evidence="1">Uncharacterized protein</fullName>
    </submittedName>
</protein>
<name>A0AA36BV56_OCTVU</name>
<dbReference type="EMBL" id="OX597837">
    <property type="protein sequence ID" value="CAI9740367.1"/>
    <property type="molecule type" value="Genomic_DNA"/>
</dbReference>
<sequence length="71" mass="7127">MFSSISRIDDGLTALLSPISSRLTFSAALAQKHTGESMESICDEQIVSGGVSAGVGVGGGGWGGVEESIVL</sequence>